<keyword evidence="5 6" id="KW-0472">Membrane</keyword>
<protein>
    <submittedName>
        <fullName evidence="7">Membrane protein involved in the export of O-antigen, teichoic acid lipoteichoic acids</fullName>
    </submittedName>
</protein>
<feature type="transmembrane region" description="Helical" evidence="6">
    <location>
        <begin position="12"/>
        <end position="32"/>
    </location>
</feature>
<evidence type="ECO:0000256" key="6">
    <source>
        <dbReference type="SAM" id="Phobius"/>
    </source>
</evidence>
<sequence>MNNTKVYKNIIWNLGLQFITLALPLIIIPYVSRVLGPTGVGINAFTSSTAQYFVLLANLGISIYGSKEVAVHRSNKKELSVVFWQIFFIKFITSIISILIFSIIIFQSTKYRSYYIVQYLLIMAVLVDITWFFQGIEQFRKTVLRNVFTRLLVAALTFLFVKDVHGTYLYVLFTALSNFIANIALWFGIKNYINFNFDHIFDVKKLWKMFKESLSLFIPQVATQIYLPLNKSLLGLMLGITSAGYFDNCDKIVKVVVGLITSIGTVLLPHISHFKAEGKDDKIIISLINILYIILYAGCFLTAIIIALAPPFSLWFFGNKFKEVGLLMQMEAPVIFFIAISNAIGYQYLIPTNSVGVYSRSVTFGALLNIIIDLPLILILHVQGAIIATVISEAFVVVIQILVVRNILPIGSILKELCKYIVCAIVLIITAHLCTYLRLGVGFSYLIVTGLLSTCSYLIVTLLLRPSGLFKGISYLRTL</sequence>
<accession>A0A1K2I5N9</accession>
<organism evidence="7">
    <name type="scientific">Loigolactobacillus rennini</name>
    <dbReference type="NCBI Taxonomy" id="238013"/>
    <lineage>
        <taxon>Bacteria</taxon>
        <taxon>Bacillati</taxon>
        <taxon>Bacillota</taxon>
        <taxon>Bacilli</taxon>
        <taxon>Lactobacillales</taxon>
        <taxon>Lactobacillaceae</taxon>
        <taxon>Loigolactobacillus</taxon>
    </lineage>
</organism>
<gene>
    <name evidence="7" type="ORF">LREN565_0175</name>
</gene>
<feature type="transmembrane region" description="Helical" evidence="6">
    <location>
        <begin position="445"/>
        <end position="464"/>
    </location>
</feature>
<keyword evidence="3 6" id="KW-0812">Transmembrane</keyword>
<evidence type="ECO:0000256" key="1">
    <source>
        <dbReference type="ARBA" id="ARBA00004651"/>
    </source>
</evidence>
<feature type="transmembrane region" description="Helical" evidence="6">
    <location>
        <begin position="332"/>
        <end position="350"/>
    </location>
</feature>
<reference evidence="7" key="1">
    <citation type="submission" date="2016-11" db="EMBL/GenBank/DDBJ databases">
        <authorList>
            <person name="Jaros S."/>
            <person name="Januszkiewicz K."/>
            <person name="Wedrychowicz H."/>
        </authorList>
    </citation>
    <scope>NUCLEOTIDE SEQUENCE</scope>
    <source>
        <strain evidence="7">ACA-DC 565</strain>
    </source>
</reference>
<comment type="subcellular location">
    <subcellularLocation>
        <location evidence="1">Cell membrane</location>
        <topology evidence="1">Multi-pass membrane protein</topology>
    </subcellularLocation>
</comment>
<feature type="transmembrane region" description="Helical" evidence="6">
    <location>
        <begin position="167"/>
        <end position="189"/>
    </location>
</feature>
<evidence type="ECO:0000256" key="3">
    <source>
        <dbReference type="ARBA" id="ARBA00022692"/>
    </source>
</evidence>
<evidence type="ECO:0000256" key="4">
    <source>
        <dbReference type="ARBA" id="ARBA00022989"/>
    </source>
</evidence>
<feature type="transmembrane region" description="Helical" evidence="6">
    <location>
        <begin position="112"/>
        <end position="131"/>
    </location>
</feature>
<dbReference type="InterPro" id="IPR002797">
    <property type="entry name" value="Polysacc_synth"/>
</dbReference>
<evidence type="ECO:0000313" key="7">
    <source>
        <dbReference type="EMBL" id="SFZ87062.1"/>
    </source>
</evidence>
<dbReference type="Pfam" id="PF01943">
    <property type="entry name" value="Polysacc_synt"/>
    <property type="match status" value="1"/>
</dbReference>
<evidence type="ECO:0000256" key="2">
    <source>
        <dbReference type="ARBA" id="ARBA00022475"/>
    </source>
</evidence>
<feature type="transmembrane region" description="Helical" evidence="6">
    <location>
        <begin position="82"/>
        <end position="106"/>
    </location>
</feature>
<dbReference type="GO" id="GO:0005886">
    <property type="term" value="C:plasma membrane"/>
    <property type="evidence" value="ECO:0007669"/>
    <property type="project" value="UniProtKB-SubCell"/>
</dbReference>
<proteinExistence type="predicted"/>
<keyword evidence="4 6" id="KW-1133">Transmembrane helix</keyword>
<feature type="transmembrane region" description="Helical" evidence="6">
    <location>
        <begin position="252"/>
        <end position="271"/>
    </location>
</feature>
<dbReference type="EMBL" id="LT634362">
    <property type="protein sequence ID" value="SFZ87062.1"/>
    <property type="molecule type" value="Genomic_DNA"/>
</dbReference>
<feature type="transmembrane region" description="Helical" evidence="6">
    <location>
        <begin position="362"/>
        <end position="380"/>
    </location>
</feature>
<feature type="transmembrane region" description="Helical" evidence="6">
    <location>
        <begin position="283"/>
        <end position="312"/>
    </location>
</feature>
<dbReference type="InterPro" id="IPR050833">
    <property type="entry name" value="Poly_Biosynth_Transport"/>
</dbReference>
<dbReference type="PANTHER" id="PTHR30250">
    <property type="entry name" value="PST FAMILY PREDICTED COLANIC ACID TRANSPORTER"/>
    <property type="match status" value="1"/>
</dbReference>
<name>A0A1K2I5N9_9LACO</name>
<feature type="transmembrane region" description="Helical" evidence="6">
    <location>
        <begin position="386"/>
        <end position="408"/>
    </location>
</feature>
<evidence type="ECO:0000256" key="5">
    <source>
        <dbReference type="ARBA" id="ARBA00023136"/>
    </source>
</evidence>
<keyword evidence="2" id="KW-1003">Cell membrane</keyword>
<dbReference type="AlphaFoldDB" id="A0A1K2I5N9"/>
<feature type="transmembrane region" description="Helical" evidence="6">
    <location>
        <begin position="420"/>
        <end position="439"/>
    </location>
</feature>
<feature type="transmembrane region" description="Helical" evidence="6">
    <location>
        <begin position="143"/>
        <end position="161"/>
    </location>
</feature>
<dbReference type="PANTHER" id="PTHR30250:SF11">
    <property type="entry name" value="O-ANTIGEN TRANSPORTER-RELATED"/>
    <property type="match status" value="1"/>
</dbReference>